<dbReference type="EMBL" id="JARBHB010000006">
    <property type="protein sequence ID" value="KAJ8881215.1"/>
    <property type="molecule type" value="Genomic_DNA"/>
</dbReference>
<evidence type="ECO:0000256" key="1">
    <source>
        <dbReference type="SAM" id="MobiDB-lite"/>
    </source>
</evidence>
<proteinExistence type="predicted"/>
<feature type="region of interest" description="Disordered" evidence="1">
    <location>
        <begin position="409"/>
        <end position="429"/>
    </location>
</feature>
<reference evidence="2 3" key="1">
    <citation type="submission" date="2023-02" db="EMBL/GenBank/DDBJ databases">
        <title>LHISI_Scaffold_Assembly.</title>
        <authorList>
            <person name="Stuart O.P."/>
            <person name="Cleave R."/>
            <person name="Magrath M.J.L."/>
            <person name="Mikheyev A.S."/>
        </authorList>
    </citation>
    <scope>NUCLEOTIDE SEQUENCE [LARGE SCALE GENOMIC DNA]</scope>
    <source>
        <strain evidence="2">Daus_M_001</strain>
        <tissue evidence="2">Leg muscle</tissue>
    </source>
</reference>
<accession>A0ABQ9HAG0</accession>
<name>A0ABQ9HAG0_9NEOP</name>
<dbReference type="Proteomes" id="UP001159363">
    <property type="component" value="Chromosome 5"/>
</dbReference>
<evidence type="ECO:0000313" key="3">
    <source>
        <dbReference type="Proteomes" id="UP001159363"/>
    </source>
</evidence>
<keyword evidence="3" id="KW-1185">Reference proteome</keyword>
<feature type="compositionally biased region" description="Basic residues" evidence="1">
    <location>
        <begin position="412"/>
        <end position="422"/>
    </location>
</feature>
<protein>
    <submittedName>
        <fullName evidence="2">Uncharacterized protein</fullName>
    </submittedName>
</protein>
<organism evidence="2 3">
    <name type="scientific">Dryococelus australis</name>
    <dbReference type="NCBI Taxonomy" id="614101"/>
    <lineage>
        <taxon>Eukaryota</taxon>
        <taxon>Metazoa</taxon>
        <taxon>Ecdysozoa</taxon>
        <taxon>Arthropoda</taxon>
        <taxon>Hexapoda</taxon>
        <taxon>Insecta</taxon>
        <taxon>Pterygota</taxon>
        <taxon>Neoptera</taxon>
        <taxon>Polyneoptera</taxon>
        <taxon>Phasmatodea</taxon>
        <taxon>Verophasmatodea</taxon>
        <taxon>Anareolatae</taxon>
        <taxon>Phasmatidae</taxon>
        <taxon>Eurycanthinae</taxon>
        <taxon>Dryococelus</taxon>
    </lineage>
</organism>
<evidence type="ECO:0000313" key="2">
    <source>
        <dbReference type="EMBL" id="KAJ8881215.1"/>
    </source>
</evidence>
<gene>
    <name evidence="2" type="ORF">PR048_017689</name>
</gene>
<sequence>MHRGKEGLGNQGLHFGAMTTSLSVLRASASLPLPCQCEVSYTPVPLRGWGSIVRCWQRGEHTGACGKYLWTRASSQCGAPRRRPCSGEASAVSVALLRHRLPSSVLPLCGSGRDPASRRRRVEQSRNTTCPKIRANQLVGSGEGDPLCQSFFCMLQTSLKLRTPEETRGGKRGHISWAAVDKHGCFRRPEGLRTTWTDWDFRLLVDLRRVRCDGLCENLRRHGVTSSESSRITKNTLEKNLYHTPKSPDTVVVMCRDSVKVLFILVRASVKEVSIRNVALLQMLLPAGNEVIERSLFAASNPMKRCHSTLCLSAAPLRRAELDDRADRPLEICRCCDPMSGIACLENRTGRGETGDPRENPPTSGIVRHESHMREYGNIPAGNLTMRSGKLSVLTACECWRERRNKEPLPKARPRTARRRAHGTAVTDTARACAGTGATGVELSGSPPRERIFGAADVGDEGEVVLATLQMFPCGIIHNPLHHIVPDVSTTQRYSSGPVHNRHGARNMHGINNSSTTIVAPFPRGCFQRSSHTAPELCTPPSPPPPAIKITSPELAISPVLMNIAYPRRKLTILASITKYLSVFLAQQIKLISASQPLGYVFAVVRGGKLPLAYGKIQVLQPPGWYKDPLKRPDLGALPMPGHFSPRKETIGRRWREGRIACIFVCPPASYRLFTPLVRTVFDNSWRTLIQSSPFTVTADNQCAVDFDIFAHKTVETSLKVIRIAKFSCL</sequence>
<comment type="caution">
    <text evidence="2">The sequence shown here is derived from an EMBL/GenBank/DDBJ whole genome shotgun (WGS) entry which is preliminary data.</text>
</comment>